<accession>A0ABD1SZ08</accession>
<dbReference type="SUPFAM" id="SSF53098">
    <property type="entry name" value="Ribonuclease H-like"/>
    <property type="match status" value="1"/>
</dbReference>
<evidence type="ECO:0000313" key="1">
    <source>
        <dbReference type="EMBL" id="KAL2505692.1"/>
    </source>
</evidence>
<comment type="caution">
    <text evidence="1">The sequence shown here is derived from an EMBL/GenBank/DDBJ whole genome shotgun (WGS) entry which is preliminary data.</text>
</comment>
<dbReference type="InterPro" id="IPR036397">
    <property type="entry name" value="RNaseH_sf"/>
</dbReference>
<organism evidence="1 2">
    <name type="scientific">Abeliophyllum distichum</name>
    <dbReference type="NCBI Taxonomy" id="126358"/>
    <lineage>
        <taxon>Eukaryota</taxon>
        <taxon>Viridiplantae</taxon>
        <taxon>Streptophyta</taxon>
        <taxon>Embryophyta</taxon>
        <taxon>Tracheophyta</taxon>
        <taxon>Spermatophyta</taxon>
        <taxon>Magnoliopsida</taxon>
        <taxon>eudicotyledons</taxon>
        <taxon>Gunneridae</taxon>
        <taxon>Pentapetalae</taxon>
        <taxon>asterids</taxon>
        <taxon>lamiids</taxon>
        <taxon>Lamiales</taxon>
        <taxon>Oleaceae</taxon>
        <taxon>Forsythieae</taxon>
        <taxon>Abeliophyllum</taxon>
    </lineage>
</organism>
<dbReference type="AlphaFoldDB" id="A0ABD1SZ08"/>
<proteinExistence type="predicted"/>
<dbReference type="InterPro" id="IPR012337">
    <property type="entry name" value="RNaseH-like_sf"/>
</dbReference>
<dbReference type="Gene3D" id="3.30.420.10">
    <property type="entry name" value="Ribonuclease H-like superfamily/Ribonuclease H"/>
    <property type="match status" value="1"/>
</dbReference>
<reference evidence="2" key="1">
    <citation type="submission" date="2024-07" db="EMBL/GenBank/DDBJ databases">
        <title>Two chromosome-level genome assemblies of Korean endemic species Abeliophyllum distichum and Forsythia ovata (Oleaceae).</title>
        <authorList>
            <person name="Jang H."/>
        </authorList>
    </citation>
    <scope>NUCLEOTIDE SEQUENCE [LARGE SCALE GENOMIC DNA]</scope>
</reference>
<dbReference type="EMBL" id="JBFOLK010000006">
    <property type="protein sequence ID" value="KAL2505692.1"/>
    <property type="molecule type" value="Genomic_DNA"/>
</dbReference>
<name>A0ABD1SZ08_9LAMI</name>
<protein>
    <submittedName>
        <fullName evidence="1">Integrase catalytic domain-containing protein</fullName>
    </submittedName>
</protein>
<dbReference type="Proteomes" id="UP001604336">
    <property type="component" value="Unassembled WGS sequence"/>
</dbReference>
<keyword evidence="2" id="KW-1185">Reference proteome</keyword>
<gene>
    <name evidence="1" type="ORF">Adt_21313</name>
</gene>
<sequence>MAKIMKENTWKYVCKNIVCPKGYLIPCIQQRYTFRRKKNFNSNCEKLDIMRDFSIPYYLQSNGQVEAVNKIIKHTLKRKLESTKGDRLKNYPRPYGHIELPREWKLVKLYSSWHMGQKKLFLSI</sequence>
<evidence type="ECO:0000313" key="2">
    <source>
        <dbReference type="Proteomes" id="UP001604336"/>
    </source>
</evidence>